<keyword evidence="8" id="KW-1185">Reference proteome</keyword>
<evidence type="ECO:0000256" key="4">
    <source>
        <dbReference type="ARBA" id="ARBA00022801"/>
    </source>
</evidence>
<evidence type="ECO:0000256" key="3">
    <source>
        <dbReference type="ARBA" id="ARBA00022723"/>
    </source>
</evidence>
<dbReference type="Gene3D" id="3.20.20.140">
    <property type="entry name" value="Metal-dependent hydrolases"/>
    <property type="match status" value="1"/>
</dbReference>
<dbReference type="SUPFAM" id="SSF51338">
    <property type="entry name" value="Composite domain of metallo-dependent hydrolases"/>
    <property type="match status" value="1"/>
</dbReference>
<dbReference type="InterPro" id="IPR011778">
    <property type="entry name" value="Hydantoinase/dihydroPyrase"/>
</dbReference>
<evidence type="ECO:0000256" key="5">
    <source>
        <dbReference type="PIRSR" id="PIRSR611778-50"/>
    </source>
</evidence>
<dbReference type="InterPro" id="IPR011059">
    <property type="entry name" value="Metal-dep_hydrolase_composite"/>
</dbReference>
<dbReference type="GO" id="GO:0046872">
    <property type="term" value="F:metal ion binding"/>
    <property type="evidence" value="ECO:0007669"/>
    <property type="project" value="UniProtKB-KW"/>
</dbReference>
<gene>
    <name evidence="7" type="primary">hydA</name>
    <name evidence="7" type="ORF">HZF24_00290</name>
</gene>
<comment type="caution">
    <text evidence="7">The sequence shown here is derived from an EMBL/GenBank/DDBJ whole genome shotgun (WGS) entry which is preliminary data.</text>
</comment>
<keyword evidence="4 7" id="KW-0378">Hydrolase</keyword>
<dbReference type="FunFam" id="3.20.20.140:FF:000174">
    <property type="entry name" value="Dihydropyrimidinase-related protein 2"/>
    <property type="match status" value="1"/>
</dbReference>
<dbReference type="Pfam" id="PF01979">
    <property type="entry name" value="Amidohydro_1"/>
    <property type="match status" value="1"/>
</dbReference>
<evidence type="ECO:0000256" key="1">
    <source>
        <dbReference type="ARBA" id="ARBA00001947"/>
    </source>
</evidence>
<dbReference type="InterPro" id="IPR050378">
    <property type="entry name" value="Metallo-dep_Hydrolases_sf"/>
</dbReference>
<dbReference type="EMBL" id="JACBNQ010000001">
    <property type="protein sequence ID" value="NYB72571.1"/>
    <property type="molecule type" value="Genomic_DNA"/>
</dbReference>
<reference evidence="7" key="1">
    <citation type="submission" date="2020-07" db="EMBL/GenBank/DDBJ databases">
        <title>Genomic analysis of a strain of Sedimentibacter Hydroxybenzoicus DSM7310.</title>
        <authorList>
            <person name="Ma S."/>
        </authorList>
    </citation>
    <scope>NUCLEOTIDE SEQUENCE</scope>
    <source>
        <strain evidence="7">DSM 7310</strain>
    </source>
</reference>
<dbReference type="PANTHER" id="PTHR11647">
    <property type="entry name" value="HYDRANTOINASE/DIHYDROPYRIMIDINASE FAMILY MEMBER"/>
    <property type="match status" value="1"/>
</dbReference>
<proteinExistence type="inferred from homology"/>
<protein>
    <submittedName>
        <fullName evidence="7">Dihydropyrimidinase</fullName>
        <ecNumber evidence="7">3.5.2.2</ecNumber>
    </submittedName>
</protein>
<dbReference type="SUPFAM" id="SSF51556">
    <property type="entry name" value="Metallo-dependent hydrolases"/>
    <property type="match status" value="1"/>
</dbReference>
<dbReference type="Gene3D" id="2.30.40.10">
    <property type="entry name" value="Urease, subunit C, domain 1"/>
    <property type="match status" value="1"/>
</dbReference>
<dbReference type="GO" id="GO:0004157">
    <property type="term" value="F:dihydropyrimidinase activity"/>
    <property type="evidence" value="ECO:0007669"/>
    <property type="project" value="UniProtKB-EC"/>
</dbReference>
<feature type="modified residue" description="N6-carboxylysine" evidence="5">
    <location>
        <position position="150"/>
    </location>
</feature>
<sequence length="457" mass="51683">MNLIIKNGLINDNEKSYKADILIENGIIKQIGTNTEQKNYKTIDADNKLILPGGVDVHTHMDLDLGKYKAVDDFYTGTVAAAFGGTTTIVDHIAFGPKGCSLSHQIDEYHKLAKEKAVIDYSFHGVIQHVDEQILHEMNEMVNEGITSFKVYMTYDNMLSDEEILKVLIQAKKINAVIAVHAENDGAIQYLRNYYKSLNSSKPIYHALSRPDSTEAEAINRMIYLSEIAEFPHLYFVHVSTKKGLDEIITARRRGVKNIYCETCTQYLTLTEDYYNKENCEGLKYIMAPPLRRTGDVEALWEGVINDDVDVIATDHCPFFLEQKLKAKYDFTIAPGGVPGVEERMEIVLTEGIKRGISINKIIDKLSTRPAEIFSLYPRKGAIQVGSDADIIIISEKNETIKQENRHSRADYTPYEGFKINYIVETTILRGDIIIQDNKLDAEMGDGQFMKRKSMKG</sequence>
<evidence type="ECO:0000313" key="7">
    <source>
        <dbReference type="EMBL" id="NYB72571.1"/>
    </source>
</evidence>
<name>A0A974BGM5_SEDHY</name>
<evidence type="ECO:0000259" key="6">
    <source>
        <dbReference type="Pfam" id="PF01979"/>
    </source>
</evidence>
<dbReference type="RefSeq" id="WP_179236260.1">
    <property type="nucleotide sequence ID" value="NZ_JACBNQ010000001.1"/>
</dbReference>
<keyword evidence="3" id="KW-0479">Metal-binding</keyword>
<dbReference type="AlphaFoldDB" id="A0A974BGM5"/>
<dbReference type="CDD" id="cd01314">
    <property type="entry name" value="D-HYD"/>
    <property type="match status" value="1"/>
</dbReference>
<dbReference type="Proteomes" id="UP000611629">
    <property type="component" value="Unassembled WGS sequence"/>
</dbReference>
<evidence type="ECO:0000313" key="8">
    <source>
        <dbReference type="Proteomes" id="UP000611629"/>
    </source>
</evidence>
<dbReference type="InterPro" id="IPR006680">
    <property type="entry name" value="Amidohydro-rel"/>
</dbReference>
<dbReference type="NCBIfam" id="TIGR02033">
    <property type="entry name" value="D-hydantoinase"/>
    <property type="match status" value="1"/>
</dbReference>
<dbReference type="PANTHER" id="PTHR11647:SF1">
    <property type="entry name" value="COLLAPSIN RESPONSE MEDIATOR PROTEIN"/>
    <property type="match status" value="1"/>
</dbReference>
<dbReference type="GO" id="GO:0005829">
    <property type="term" value="C:cytosol"/>
    <property type="evidence" value="ECO:0007669"/>
    <property type="project" value="TreeGrafter"/>
</dbReference>
<comment type="cofactor">
    <cofactor evidence="1">
        <name>Zn(2+)</name>
        <dbReference type="ChEBI" id="CHEBI:29105"/>
    </cofactor>
</comment>
<organism evidence="7 8">
    <name type="scientific">Sedimentibacter hydroxybenzoicus DSM 7310</name>
    <dbReference type="NCBI Taxonomy" id="1123245"/>
    <lineage>
        <taxon>Bacteria</taxon>
        <taxon>Bacillati</taxon>
        <taxon>Bacillota</taxon>
        <taxon>Tissierellia</taxon>
        <taxon>Sedimentibacter</taxon>
    </lineage>
</organism>
<evidence type="ECO:0000256" key="2">
    <source>
        <dbReference type="ARBA" id="ARBA00008829"/>
    </source>
</evidence>
<accession>A0A974BGM5</accession>
<dbReference type="EC" id="3.5.2.2" evidence="7"/>
<feature type="domain" description="Amidohydrolase-related" evidence="6">
    <location>
        <begin position="50"/>
        <end position="433"/>
    </location>
</feature>
<comment type="similarity">
    <text evidence="2">Belongs to the metallo-dependent hydrolases superfamily. Hydantoinase/dihydropyrimidinase family.</text>
</comment>
<dbReference type="InterPro" id="IPR032466">
    <property type="entry name" value="Metal_Hydrolase"/>
</dbReference>
<comment type="PTM">
    <text evidence="5">Carbamylation allows a single lysine to coordinate two divalent metal cations.</text>
</comment>